<dbReference type="Gene3D" id="1.10.510.10">
    <property type="entry name" value="Transferase(Phosphotransferase) domain 1"/>
    <property type="match status" value="1"/>
</dbReference>
<dbReference type="GO" id="GO:0004674">
    <property type="term" value="F:protein serine/threonine kinase activity"/>
    <property type="evidence" value="ECO:0007669"/>
    <property type="project" value="TreeGrafter"/>
</dbReference>
<organism evidence="7 8">
    <name type="scientific">Rhodotorula diobovata</name>
    <dbReference type="NCBI Taxonomy" id="5288"/>
    <lineage>
        <taxon>Eukaryota</taxon>
        <taxon>Fungi</taxon>
        <taxon>Dikarya</taxon>
        <taxon>Basidiomycota</taxon>
        <taxon>Pucciniomycotina</taxon>
        <taxon>Microbotryomycetes</taxon>
        <taxon>Sporidiobolales</taxon>
        <taxon>Sporidiobolaceae</taxon>
        <taxon>Rhodotorula</taxon>
    </lineage>
</organism>
<evidence type="ECO:0000256" key="5">
    <source>
        <dbReference type="SAM" id="MobiDB-lite"/>
    </source>
</evidence>
<dbReference type="GO" id="GO:0005737">
    <property type="term" value="C:cytoplasm"/>
    <property type="evidence" value="ECO:0007669"/>
    <property type="project" value="TreeGrafter"/>
</dbReference>
<gene>
    <name evidence="7" type="ORF">DMC30DRAFT_421101</name>
</gene>
<evidence type="ECO:0000256" key="1">
    <source>
        <dbReference type="ARBA" id="ARBA00022553"/>
    </source>
</evidence>
<feature type="domain" description="Protein kinase" evidence="6">
    <location>
        <begin position="68"/>
        <end position="385"/>
    </location>
</feature>
<dbReference type="PANTHER" id="PTHR22988:SF71">
    <property type="entry name" value="CITRON RHO-INTERACTING KINASE"/>
    <property type="match status" value="1"/>
</dbReference>
<dbReference type="EMBL" id="SOZI01000020">
    <property type="protein sequence ID" value="TNY22811.1"/>
    <property type="molecule type" value="Genomic_DNA"/>
</dbReference>
<evidence type="ECO:0000313" key="8">
    <source>
        <dbReference type="Proteomes" id="UP000311382"/>
    </source>
</evidence>
<dbReference type="STRING" id="5288.A0A5C5G4H8"/>
<comment type="catalytic activity">
    <reaction evidence="3">
        <text>L-threonyl-[protein] + ATP = O-phospho-L-threonyl-[protein] + ADP + H(+)</text>
        <dbReference type="Rhea" id="RHEA:46608"/>
        <dbReference type="Rhea" id="RHEA-COMP:11060"/>
        <dbReference type="Rhea" id="RHEA-COMP:11605"/>
        <dbReference type="ChEBI" id="CHEBI:15378"/>
        <dbReference type="ChEBI" id="CHEBI:30013"/>
        <dbReference type="ChEBI" id="CHEBI:30616"/>
        <dbReference type="ChEBI" id="CHEBI:61977"/>
        <dbReference type="ChEBI" id="CHEBI:456216"/>
        <dbReference type="EC" id="2.7.11.1"/>
    </reaction>
</comment>
<keyword evidence="7" id="KW-0808">Transferase</keyword>
<dbReference type="SMART" id="SM00220">
    <property type="entry name" value="S_TKc"/>
    <property type="match status" value="1"/>
</dbReference>
<dbReference type="PROSITE" id="PS50011">
    <property type="entry name" value="PROTEIN_KINASE_DOM"/>
    <property type="match status" value="1"/>
</dbReference>
<evidence type="ECO:0000259" key="6">
    <source>
        <dbReference type="PROSITE" id="PS50011"/>
    </source>
</evidence>
<protein>
    <submittedName>
        <fullName evidence="7">AGC/DMPK/GEK protein kinase</fullName>
    </submittedName>
</protein>
<dbReference type="Gene3D" id="3.30.200.20">
    <property type="entry name" value="Phosphorylase Kinase, domain 1"/>
    <property type="match status" value="1"/>
</dbReference>
<dbReference type="InterPro" id="IPR050839">
    <property type="entry name" value="Rho-assoc_Ser/Thr_Kinase"/>
</dbReference>
<dbReference type="AlphaFoldDB" id="A0A5C5G4H8"/>
<keyword evidence="7" id="KW-0418">Kinase</keyword>
<comment type="similarity">
    <text evidence="2">Belongs to the protein kinase superfamily. STE Ser/Thr protein kinase family. COT1 subfamily.</text>
</comment>
<evidence type="ECO:0000313" key="7">
    <source>
        <dbReference type="EMBL" id="TNY22811.1"/>
    </source>
</evidence>
<dbReference type="OrthoDB" id="3359639at2759"/>
<dbReference type="Proteomes" id="UP000311382">
    <property type="component" value="Unassembled WGS sequence"/>
</dbReference>
<dbReference type="SUPFAM" id="SSF56112">
    <property type="entry name" value="Protein kinase-like (PK-like)"/>
    <property type="match status" value="1"/>
</dbReference>
<proteinExistence type="inferred from homology"/>
<dbReference type="InterPro" id="IPR011009">
    <property type="entry name" value="Kinase-like_dom_sf"/>
</dbReference>
<dbReference type="GO" id="GO:0005856">
    <property type="term" value="C:cytoskeleton"/>
    <property type="evidence" value="ECO:0007669"/>
    <property type="project" value="TreeGrafter"/>
</dbReference>
<dbReference type="PANTHER" id="PTHR22988">
    <property type="entry name" value="MYOTONIC DYSTROPHY S/T KINASE-RELATED"/>
    <property type="match status" value="1"/>
</dbReference>
<keyword evidence="8" id="KW-1185">Reference proteome</keyword>
<feature type="region of interest" description="Disordered" evidence="5">
    <location>
        <begin position="529"/>
        <end position="617"/>
    </location>
</feature>
<dbReference type="Pfam" id="PF00069">
    <property type="entry name" value="Pkinase"/>
    <property type="match status" value="2"/>
</dbReference>
<dbReference type="GO" id="GO:0005524">
    <property type="term" value="F:ATP binding"/>
    <property type="evidence" value="ECO:0007669"/>
    <property type="project" value="InterPro"/>
</dbReference>
<comment type="catalytic activity">
    <reaction evidence="4">
        <text>L-seryl-[protein] + ATP = O-phospho-L-seryl-[protein] + ADP + H(+)</text>
        <dbReference type="Rhea" id="RHEA:17989"/>
        <dbReference type="Rhea" id="RHEA-COMP:9863"/>
        <dbReference type="Rhea" id="RHEA-COMP:11604"/>
        <dbReference type="ChEBI" id="CHEBI:15378"/>
        <dbReference type="ChEBI" id="CHEBI:29999"/>
        <dbReference type="ChEBI" id="CHEBI:30616"/>
        <dbReference type="ChEBI" id="CHEBI:83421"/>
        <dbReference type="ChEBI" id="CHEBI:456216"/>
        <dbReference type="EC" id="2.7.11.1"/>
    </reaction>
</comment>
<comment type="caution">
    <text evidence="7">The sequence shown here is derived from an EMBL/GenBank/DDBJ whole genome shotgun (WGS) entry which is preliminary data.</text>
</comment>
<reference evidence="7 8" key="1">
    <citation type="submission" date="2019-03" db="EMBL/GenBank/DDBJ databases">
        <title>Rhodosporidium diobovatum UCD-FST 08-225 genome sequencing, assembly, and annotation.</title>
        <authorList>
            <person name="Fakankun I.U."/>
            <person name="Fristensky B."/>
            <person name="Levin D.B."/>
        </authorList>
    </citation>
    <scope>NUCLEOTIDE SEQUENCE [LARGE SCALE GENOMIC DNA]</scope>
    <source>
        <strain evidence="7 8">UCD-FST 08-225</strain>
    </source>
</reference>
<name>A0A5C5G4H8_9BASI</name>
<dbReference type="GO" id="GO:0031032">
    <property type="term" value="P:actomyosin structure organization"/>
    <property type="evidence" value="ECO:0007669"/>
    <property type="project" value="TreeGrafter"/>
</dbReference>
<evidence type="ECO:0000256" key="4">
    <source>
        <dbReference type="ARBA" id="ARBA00048679"/>
    </source>
</evidence>
<evidence type="ECO:0000256" key="2">
    <source>
        <dbReference type="ARBA" id="ARBA00038271"/>
    </source>
</evidence>
<keyword evidence="1" id="KW-0597">Phosphoprotein</keyword>
<dbReference type="InterPro" id="IPR000719">
    <property type="entry name" value="Prot_kinase_dom"/>
</dbReference>
<evidence type="ECO:0000256" key="3">
    <source>
        <dbReference type="ARBA" id="ARBA00047899"/>
    </source>
</evidence>
<feature type="region of interest" description="Disordered" evidence="5">
    <location>
        <begin position="272"/>
        <end position="295"/>
    </location>
</feature>
<accession>A0A5C5G4H8</accession>
<sequence>MSGWTQRALDVNKALAELPAGGEDDAHSSDLRLHLALLRADAAPRSHTGQPPPLKRLRTASLALDDFAPLSTLSSSGSFTRVELVRPASSLIGLGSEANGDVLVMKTIDKRWAFRMRAHQHVRHELAVLRLSRSDSAAGRIPSLVASFLSPTSFHLVLAHSPGGDLCSVLERHNEGVEAGQATGLPEEWVKGWKGELVDAVAWLHGEGWAHRDIKPQNLLLDAAGHLQLTDFGSSAPLTPGTTSIARKHCRVLLGTPDYIAPEVLKHAEKVYQEEEEDEEEQDRSAFGASSMSKKEEVDQEERAYGAEVDWWACGIVLYELLFGCTPFFAEEISETYERIVHWQDHLQFAQHVPVSEAARAVISRLLVAADARPSASSIRALSWFSSVKWDQLREAAPAYVPPPFVPPSCASSDSFARSHTSSAAQSFDFTSFFSSPGLSILRPSPRGTSAAQTEESEYWTATGWGGLTTLPPPDAFAVSPSAAGSAPSEASNSAAAVAARPAAPPPSTAFSTPLRPLSRLAHLAAAYPSTGRSTGAATPHSRDSGSARSRRVMQEHAWSVGRSAKKVAREKGTAADVSRGAAVALAKSAPATPAVTAEVETRADGTPGRQIQGLQRRQEEVVEQIDRLEEKYRTLFELAAREVTTGGTGSERV</sequence>